<proteinExistence type="inferred from homology"/>
<evidence type="ECO:0000256" key="5">
    <source>
        <dbReference type="ARBA" id="ARBA00022801"/>
    </source>
</evidence>
<comment type="similarity">
    <text evidence="2">Belongs to the peptidase M13 family.</text>
</comment>
<dbReference type="Pfam" id="PF05649">
    <property type="entry name" value="Peptidase_M13_N"/>
    <property type="match status" value="1"/>
</dbReference>
<keyword evidence="5" id="KW-0378">Hydrolase</keyword>
<dbReference type="EMBL" id="KZ988486">
    <property type="protein sequence ID" value="RKP12092.1"/>
    <property type="molecule type" value="Genomic_DNA"/>
</dbReference>
<dbReference type="OrthoDB" id="6475849at2759"/>
<evidence type="ECO:0000256" key="4">
    <source>
        <dbReference type="ARBA" id="ARBA00022723"/>
    </source>
</evidence>
<evidence type="ECO:0000256" key="7">
    <source>
        <dbReference type="ARBA" id="ARBA00023049"/>
    </source>
</evidence>
<dbReference type="InterPro" id="IPR024079">
    <property type="entry name" value="MetalloPept_cat_dom_sf"/>
</dbReference>
<dbReference type="InterPro" id="IPR000718">
    <property type="entry name" value="Peptidase_M13"/>
</dbReference>
<dbReference type="GO" id="GO:0005886">
    <property type="term" value="C:plasma membrane"/>
    <property type="evidence" value="ECO:0007669"/>
    <property type="project" value="TreeGrafter"/>
</dbReference>
<dbReference type="SUPFAM" id="SSF55486">
    <property type="entry name" value="Metalloproteases ('zincins'), catalytic domain"/>
    <property type="match status" value="1"/>
</dbReference>
<dbReference type="PANTHER" id="PTHR11733">
    <property type="entry name" value="ZINC METALLOPROTEASE FAMILY M13 NEPRILYSIN-RELATED"/>
    <property type="match status" value="1"/>
</dbReference>
<evidence type="ECO:0000256" key="1">
    <source>
        <dbReference type="ARBA" id="ARBA00001947"/>
    </source>
</evidence>
<evidence type="ECO:0000313" key="10">
    <source>
        <dbReference type="EMBL" id="RKP12092.1"/>
    </source>
</evidence>
<dbReference type="InterPro" id="IPR008753">
    <property type="entry name" value="Peptidase_M13_N"/>
</dbReference>
<keyword evidence="6" id="KW-0862">Zinc</keyword>
<dbReference type="PRINTS" id="PR00786">
    <property type="entry name" value="NEPRILYSIN"/>
</dbReference>
<keyword evidence="3" id="KW-0645">Protease</keyword>
<evidence type="ECO:0000256" key="2">
    <source>
        <dbReference type="ARBA" id="ARBA00007357"/>
    </source>
</evidence>
<dbReference type="PROSITE" id="PS51885">
    <property type="entry name" value="NEPRILYSIN"/>
    <property type="match status" value="1"/>
</dbReference>
<dbReference type="Proteomes" id="UP000267251">
    <property type="component" value="Unassembled WGS sequence"/>
</dbReference>
<dbReference type="GO" id="GO:0016485">
    <property type="term" value="P:protein processing"/>
    <property type="evidence" value="ECO:0007669"/>
    <property type="project" value="TreeGrafter"/>
</dbReference>
<dbReference type="GO" id="GO:0004222">
    <property type="term" value="F:metalloendopeptidase activity"/>
    <property type="evidence" value="ECO:0007669"/>
    <property type="project" value="InterPro"/>
</dbReference>
<feature type="domain" description="Peptidase M13 N-terminal" evidence="9">
    <location>
        <begin position="26"/>
        <end position="425"/>
    </location>
</feature>
<evidence type="ECO:0000256" key="3">
    <source>
        <dbReference type="ARBA" id="ARBA00022670"/>
    </source>
</evidence>
<evidence type="ECO:0000256" key="6">
    <source>
        <dbReference type="ARBA" id="ARBA00022833"/>
    </source>
</evidence>
<dbReference type="Gene3D" id="3.40.390.10">
    <property type="entry name" value="Collagenase (Catalytic Domain)"/>
    <property type="match status" value="1"/>
</dbReference>
<keyword evidence="11" id="KW-1185">Reference proteome</keyword>
<comment type="cofactor">
    <cofactor evidence="1">
        <name>Zn(2+)</name>
        <dbReference type="ChEBI" id="CHEBI:29105"/>
    </cofactor>
</comment>
<dbReference type="PANTHER" id="PTHR11733:SF167">
    <property type="entry name" value="FI17812P1-RELATED"/>
    <property type="match status" value="1"/>
</dbReference>
<feature type="non-terminal residue" evidence="10">
    <location>
        <position position="1"/>
    </location>
</feature>
<dbReference type="Pfam" id="PF01431">
    <property type="entry name" value="Peptidase_M13"/>
    <property type="match status" value="1"/>
</dbReference>
<evidence type="ECO:0000313" key="11">
    <source>
        <dbReference type="Proteomes" id="UP000267251"/>
    </source>
</evidence>
<gene>
    <name evidence="10" type="ORF">BJ684DRAFT_11994</name>
</gene>
<dbReference type="GO" id="GO:0046872">
    <property type="term" value="F:metal ion binding"/>
    <property type="evidence" value="ECO:0007669"/>
    <property type="project" value="UniProtKB-KW"/>
</dbReference>
<name>A0A4P9Y0S9_9FUNG</name>
<dbReference type="AlphaFoldDB" id="A0A4P9Y0S9"/>
<reference evidence="11" key="1">
    <citation type="journal article" date="2018" name="Nat. Microbiol.">
        <title>Leveraging single-cell genomics to expand the fungal tree of life.</title>
        <authorList>
            <person name="Ahrendt S.R."/>
            <person name="Quandt C.A."/>
            <person name="Ciobanu D."/>
            <person name="Clum A."/>
            <person name="Salamov A."/>
            <person name="Andreopoulos B."/>
            <person name="Cheng J.F."/>
            <person name="Woyke T."/>
            <person name="Pelin A."/>
            <person name="Henrissat B."/>
            <person name="Reynolds N.K."/>
            <person name="Benny G.L."/>
            <person name="Smith M.E."/>
            <person name="James T.Y."/>
            <person name="Grigoriev I.V."/>
        </authorList>
    </citation>
    <scope>NUCLEOTIDE SEQUENCE [LARGE SCALE GENOMIC DNA]</scope>
</reference>
<keyword evidence="7" id="KW-0482">Metalloprotease</keyword>
<evidence type="ECO:0000259" key="9">
    <source>
        <dbReference type="Pfam" id="PF05649"/>
    </source>
</evidence>
<protein>
    <submittedName>
        <fullName evidence="10">Uncharacterized protein</fullName>
    </submittedName>
</protein>
<dbReference type="CDD" id="cd08662">
    <property type="entry name" value="M13"/>
    <property type="match status" value="1"/>
</dbReference>
<organism evidence="10 11">
    <name type="scientific">Piptocephalis cylindrospora</name>
    <dbReference type="NCBI Taxonomy" id="1907219"/>
    <lineage>
        <taxon>Eukaryota</taxon>
        <taxon>Fungi</taxon>
        <taxon>Fungi incertae sedis</taxon>
        <taxon>Zoopagomycota</taxon>
        <taxon>Zoopagomycotina</taxon>
        <taxon>Zoopagomycetes</taxon>
        <taxon>Zoopagales</taxon>
        <taxon>Piptocephalidaceae</taxon>
        <taxon>Piptocephalis</taxon>
    </lineage>
</organism>
<evidence type="ECO:0000259" key="8">
    <source>
        <dbReference type="Pfam" id="PF01431"/>
    </source>
</evidence>
<dbReference type="Gene3D" id="1.10.1380.10">
    <property type="entry name" value="Neutral endopeptidase , domain2"/>
    <property type="match status" value="1"/>
</dbReference>
<keyword evidence="4" id="KW-0479">Metal-binding</keyword>
<accession>A0A4P9Y0S9</accession>
<feature type="domain" description="Peptidase M13 C-terminal" evidence="8">
    <location>
        <begin position="486"/>
        <end position="706"/>
    </location>
</feature>
<dbReference type="InterPro" id="IPR018497">
    <property type="entry name" value="Peptidase_M13_C"/>
</dbReference>
<sequence>SGICQTKECLDLAQRMQASINTTVDPCDDFYAHSCDGWIGNTTLPDDQSSWTRFKELHKTNMGMLNDILAREVEPELSTEPGEAEVDKANLEQLRSMYSACMDTDTIDALGGTPIHPLFTLVRSYFSPGMDRVPSANLSSLMGRLLARGITTLLSVQVNPDIHSPKDNLIRMGQAGISFTSTGAYHTKSVSLHYPTHIRQVLSLVLEKGIRRKFGTEDLTRIAQSIWEFESKLAAIFSSSSWIADPVKSYNMYSLGNISTLITAMDVSQVLSSMIALGNDTRIQLSSPAYMQGLHRLLTGTSAETVQWYFLWKVAIFAAPHLSSDISSLYQDIQGLVTGITGLVDPSQRWEMCVDYVEQAAGFSLGRYFVQATFTESTKEMALSIVRGIKDEFEDRAKVLPWLDDTTREALLTKSRAIEVKVGYPVDPDVKSPSSLAGWYDGARATNKDHVGNMLSFESLKTCKTLGKIGQPVHQGRWNDFPSTVNAYYSRHHNEIVFPSGILQAPFFSDLLPDYINYGSMGMFVGHELSHAFDVQGRKYDAEGALKDWWTPQTATTFSNKTQCFVDQLKQQQSFLFPPWVGNLTEKTGSPFDPTLMMSEVLADNSGLRQAERAWGHRLGKAEPGRNVMLPDAVAGATPKKLFYYAYAQDFCQQIRPDKLSSNLQTDPHPPMRLRVLGALQNSGGFSAAFQCPLGSPMNPKDKCQLW</sequence>
<dbReference type="InterPro" id="IPR042089">
    <property type="entry name" value="Peptidase_M13_dom_2"/>
</dbReference>